<dbReference type="Pfam" id="PF13848">
    <property type="entry name" value="Thioredoxin_6"/>
    <property type="match status" value="1"/>
</dbReference>
<organism evidence="1 2">
    <name type="scientific">Stentor coeruleus</name>
    <dbReference type="NCBI Taxonomy" id="5963"/>
    <lineage>
        <taxon>Eukaryota</taxon>
        <taxon>Sar</taxon>
        <taxon>Alveolata</taxon>
        <taxon>Ciliophora</taxon>
        <taxon>Postciliodesmatophora</taxon>
        <taxon>Heterotrichea</taxon>
        <taxon>Heterotrichida</taxon>
        <taxon>Stentoridae</taxon>
        <taxon>Stentor</taxon>
    </lineage>
</organism>
<dbReference type="AlphaFoldDB" id="A0A1R2ALJ5"/>
<reference evidence="1 2" key="1">
    <citation type="submission" date="2016-11" db="EMBL/GenBank/DDBJ databases">
        <title>The macronuclear genome of Stentor coeruleus: a giant cell with tiny introns.</title>
        <authorList>
            <person name="Slabodnick M."/>
            <person name="Ruby J.G."/>
            <person name="Reiff S.B."/>
            <person name="Swart E.C."/>
            <person name="Gosai S."/>
            <person name="Prabakaran S."/>
            <person name="Witkowska E."/>
            <person name="Larue G.E."/>
            <person name="Fisher S."/>
            <person name="Freeman R.M."/>
            <person name="Gunawardena J."/>
            <person name="Chu W."/>
            <person name="Stover N.A."/>
            <person name="Gregory B.D."/>
            <person name="Nowacki M."/>
            <person name="Derisi J."/>
            <person name="Roy S.W."/>
            <person name="Marshall W.F."/>
            <person name="Sood P."/>
        </authorList>
    </citation>
    <scope>NUCLEOTIDE SEQUENCE [LARGE SCALE GENOMIC DNA]</scope>
    <source>
        <strain evidence="1">WM001</strain>
    </source>
</reference>
<proteinExistence type="predicted"/>
<accession>A0A1R2ALJ5</accession>
<sequence length="374" mass="43555">MFILFMLYAALGKLPMRNPIEQTRQPEKAPDDLMTLYTINPSEETSIKFKALNEIPRLKDVKFKVIDCVENKYYCEDKGANHLPYVTYKTAYKLVNFTWAHTYDDYKEFAIKMAGHDAITLGTIESMDEFSRRQSAFVMVFNPELRGIVSLDYVEDFRKLAREYKSTHVYLGTCHVGEVAYRENIKKSDLPIIKQLGNDAAYQFNITKPLTLEKMKNFIEAHKCTMKLEITSSYLHDALDCFKDKIVGISFVNSLSPAYSKPGHTNMLMYGYRGKNETRFQFAFVDTDKYPQLMDYFGVKEATTFVVADYRKGAAVFRYFRNFNLRDYTLLESILEKAWKREEVGSDRWYEEANSQVCEKIETNQTTACERMSS</sequence>
<evidence type="ECO:0000313" key="2">
    <source>
        <dbReference type="Proteomes" id="UP000187209"/>
    </source>
</evidence>
<comment type="caution">
    <text evidence="1">The sequence shown here is derived from an EMBL/GenBank/DDBJ whole genome shotgun (WGS) entry which is preliminary data.</text>
</comment>
<keyword evidence="2" id="KW-1185">Reference proteome</keyword>
<gene>
    <name evidence="1" type="ORF">SteCoe_38338</name>
</gene>
<evidence type="ECO:0000313" key="1">
    <source>
        <dbReference type="EMBL" id="OMJ65382.1"/>
    </source>
</evidence>
<dbReference type="Proteomes" id="UP000187209">
    <property type="component" value="Unassembled WGS sequence"/>
</dbReference>
<name>A0A1R2ALJ5_9CILI</name>
<protein>
    <submittedName>
        <fullName evidence="1">Uncharacterized protein</fullName>
    </submittedName>
</protein>
<dbReference type="EMBL" id="MPUH01002177">
    <property type="protein sequence ID" value="OMJ65382.1"/>
    <property type="molecule type" value="Genomic_DNA"/>
</dbReference>